<dbReference type="SUPFAM" id="SSF53254">
    <property type="entry name" value="Phosphoglycerate mutase-like"/>
    <property type="match status" value="1"/>
</dbReference>
<dbReference type="Gene3D" id="3.40.50.1240">
    <property type="entry name" value="Phosphoglycerate mutase-like"/>
    <property type="match status" value="1"/>
</dbReference>
<dbReference type="InterPro" id="IPR013078">
    <property type="entry name" value="His_Pase_superF_clade-1"/>
</dbReference>
<dbReference type="RefSeq" id="WP_097152353.1">
    <property type="nucleotide sequence ID" value="NZ_OBEL01000001.1"/>
</dbReference>
<dbReference type="EMBL" id="OBEL01000001">
    <property type="protein sequence ID" value="SNZ07587.1"/>
    <property type="molecule type" value="Genomic_DNA"/>
</dbReference>
<dbReference type="AlphaFoldDB" id="A0A285NF45"/>
<evidence type="ECO:0000313" key="2">
    <source>
        <dbReference type="EMBL" id="SNZ07587.1"/>
    </source>
</evidence>
<protein>
    <submittedName>
        <fullName evidence="2">Probable phosphoglycerate mutase</fullName>
    </submittedName>
</protein>
<dbReference type="PROSITE" id="PS00175">
    <property type="entry name" value="PG_MUTASE"/>
    <property type="match status" value="1"/>
</dbReference>
<dbReference type="GO" id="GO:0045820">
    <property type="term" value="P:negative regulation of glycolytic process"/>
    <property type="evidence" value="ECO:0007669"/>
    <property type="project" value="TreeGrafter"/>
</dbReference>
<reference evidence="2 3" key="1">
    <citation type="submission" date="2017-09" db="EMBL/GenBank/DDBJ databases">
        <authorList>
            <person name="Ehlers B."/>
            <person name="Leendertz F.H."/>
        </authorList>
    </citation>
    <scope>NUCLEOTIDE SEQUENCE [LARGE SCALE GENOMIC DNA]</scope>
    <source>
        <strain evidence="2 3">DSM 18289</strain>
    </source>
</reference>
<dbReference type="Proteomes" id="UP000219439">
    <property type="component" value="Unassembled WGS sequence"/>
</dbReference>
<dbReference type="GO" id="GO:0005829">
    <property type="term" value="C:cytosol"/>
    <property type="evidence" value="ECO:0007669"/>
    <property type="project" value="TreeGrafter"/>
</dbReference>
<sequence length="183" mass="20802">MILTALQQYSFCLIRHGETIANRDGVIAGRLDVPLTDFGRDQARALQRAPWPVHYRLFCSPKERARETCHLAFPDQYVEQVNDLSERNWGIFEGQPIANSPARDGHPEKGEDWRDFLHRTGNALVHCCQAADNNLPIIVCHSGVIRASRILTGQPSTGSRPPNAKPLIFRWNGNRHIEEIYRP</sequence>
<name>A0A285NF45_9HYPH</name>
<evidence type="ECO:0000313" key="3">
    <source>
        <dbReference type="Proteomes" id="UP000219439"/>
    </source>
</evidence>
<dbReference type="PANTHER" id="PTHR46517:SF1">
    <property type="entry name" value="FRUCTOSE-2,6-BISPHOSPHATASE TIGAR"/>
    <property type="match status" value="1"/>
</dbReference>
<dbReference type="OrthoDB" id="9781415at2"/>
<dbReference type="Pfam" id="PF00300">
    <property type="entry name" value="His_Phos_1"/>
    <property type="match status" value="1"/>
</dbReference>
<gene>
    <name evidence="2" type="ORF">SAMN06265368_1122</name>
</gene>
<keyword evidence="1" id="KW-0378">Hydrolase</keyword>
<dbReference type="CDD" id="cd07067">
    <property type="entry name" value="HP_PGM_like"/>
    <property type="match status" value="1"/>
</dbReference>
<accession>A0A285NF45</accession>
<organism evidence="2 3">
    <name type="scientific">Cohaesibacter gelatinilyticus</name>
    <dbReference type="NCBI Taxonomy" id="372072"/>
    <lineage>
        <taxon>Bacteria</taxon>
        <taxon>Pseudomonadati</taxon>
        <taxon>Pseudomonadota</taxon>
        <taxon>Alphaproteobacteria</taxon>
        <taxon>Hyphomicrobiales</taxon>
        <taxon>Cohaesibacteraceae</taxon>
    </lineage>
</organism>
<dbReference type="InterPro" id="IPR001345">
    <property type="entry name" value="PG/BPGM_mutase_AS"/>
</dbReference>
<dbReference type="GO" id="GO:0004331">
    <property type="term" value="F:fructose-2,6-bisphosphate 2-phosphatase activity"/>
    <property type="evidence" value="ECO:0007669"/>
    <property type="project" value="TreeGrafter"/>
</dbReference>
<proteinExistence type="predicted"/>
<keyword evidence="3" id="KW-1185">Reference proteome</keyword>
<evidence type="ECO:0000256" key="1">
    <source>
        <dbReference type="ARBA" id="ARBA00022801"/>
    </source>
</evidence>
<dbReference type="InterPro" id="IPR029033">
    <property type="entry name" value="His_PPase_superfam"/>
</dbReference>
<dbReference type="PANTHER" id="PTHR46517">
    <property type="entry name" value="FRUCTOSE-2,6-BISPHOSPHATASE TIGAR"/>
    <property type="match status" value="1"/>
</dbReference>
<dbReference type="InterPro" id="IPR051695">
    <property type="entry name" value="Phosphoglycerate_Mutase"/>
</dbReference>
<dbReference type="GO" id="GO:0043456">
    <property type="term" value="P:regulation of pentose-phosphate shunt"/>
    <property type="evidence" value="ECO:0007669"/>
    <property type="project" value="TreeGrafter"/>
</dbReference>
<dbReference type="SMART" id="SM00855">
    <property type="entry name" value="PGAM"/>
    <property type="match status" value="1"/>
</dbReference>